<evidence type="ECO:0000256" key="2">
    <source>
        <dbReference type="SAM" id="MobiDB-lite"/>
    </source>
</evidence>
<dbReference type="RefSeq" id="WP_184252633.1">
    <property type="nucleotide sequence ID" value="NZ_JACHIO010000002.1"/>
</dbReference>
<reference evidence="3 4" key="1">
    <citation type="submission" date="2020-08" db="EMBL/GenBank/DDBJ databases">
        <title>Genomic Encyclopedia of Type Strains, Phase IV (KMG-V): Genome sequencing to study the core and pangenomes of soil and plant-associated prokaryotes.</title>
        <authorList>
            <person name="Whitman W."/>
        </authorList>
    </citation>
    <scope>NUCLEOTIDE SEQUENCE [LARGE SCALE GENOMIC DNA]</scope>
    <source>
        <strain evidence="3 4">X5P3</strain>
    </source>
</reference>
<evidence type="ECO:0000313" key="4">
    <source>
        <dbReference type="Proteomes" id="UP000584867"/>
    </source>
</evidence>
<dbReference type="PROSITE" id="PS51257">
    <property type="entry name" value="PROKAR_LIPOPROTEIN"/>
    <property type="match status" value="1"/>
</dbReference>
<dbReference type="SUPFAM" id="SSF49464">
    <property type="entry name" value="Carboxypeptidase regulatory domain-like"/>
    <property type="match status" value="1"/>
</dbReference>
<dbReference type="PANTHER" id="PTHR23303">
    <property type="entry name" value="CARBOXYPEPTIDASE REGULATORY REGION-CONTAINING"/>
    <property type="match status" value="1"/>
</dbReference>
<sequence length="578" mass="60518">MRLLFSTASLLLTLTAFVFGGCWSCLAQSQDLKAIKTSKAPTFHITGTVVNSVTQSPVPRCHMTATLTNAPQGPTSDSFETDESGRFDVPVASAGAWRLTAHARGYIVQALDEHEGFSSAIVLTAENPTLDVLFPLTPNSSIFGTVLDEANEPVRQARVTLQSVAPRDNDNGQPTPAVRGQALTDDRGHYELPNLSPGDYRVEVQANPWYAAAVQPSSNQSASADPSLDVIYQPTWFPGVTDSTSAATITMHGGESSEADFHLLPIPGIHLHLSTLAAAASSSSEGQPTLRFPQITPITSAGGALGSVPSTLSTAQGQVDTGGLAPGLYKVSWPDSGGHSTLIQITANSPRSMDLSSGSVGVHVSLKVDGTAVIGAEQITFIDVNNPENVFPASGAASPGRAGRRGNLQARGQSSEPRGQSSELGVDLLPGRYSVHLAGNPDTYLASLSAMGAEVAGRTVTVHGDASLALHVTSGRSVVSGFARYQGKPSVGAEVLLIPATFGEPESITTVRRDQTNTDGSYQLPEIIPGQYILIAIDHGWQVNWNDPATLRGYLLHGVPLDLKSGANVKQEIAAQAP</sequence>
<name>A0A7W7ZM58_9BACT</name>
<dbReference type="Proteomes" id="UP000584867">
    <property type="component" value="Unassembled WGS sequence"/>
</dbReference>
<feature type="compositionally biased region" description="Polar residues" evidence="2">
    <location>
        <begin position="410"/>
        <end position="423"/>
    </location>
</feature>
<dbReference type="Pfam" id="PF13620">
    <property type="entry name" value="CarboxypepD_reg"/>
    <property type="match status" value="1"/>
</dbReference>
<evidence type="ECO:0000256" key="1">
    <source>
        <dbReference type="ARBA" id="ARBA00022729"/>
    </source>
</evidence>
<comment type="caution">
    <text evidence="3">The sequence shown here is derived from an EMBL/GenBank/DDBJ whole genome shotgun (WGS) entry which is preliminary data.</text>
</comment>
<feature type="compositionally biased region" description="Low complexity" evidence="2">
    <location>
        <begin position="392"/>
        <end position="401"/>
    </location>
</feature>
<dbReference type="AlphaFoldDB" id="A0A7W7ZM58"/>
<keyword evidence="1" id="KW-0732">Signal</keyword>
<dbReference type="InterPro" id="IPR013784">
    <property type="entry name" value="Carb-bd-like_fold"/>
</dbReference>
<feature type="region of interest" description="Disordered" evidence="2">
    <location>
        <begin position="392"/>
        <end position="425"/>
    </location>
</feature>
<proteinExistence type="predicted"/>
<dbReference type="InterPro" id="IPR008969">
    <property type="entry name" value="CarboxyPept-like_regulatory"/>
</dbReference>
<dbReference type="InterPro" id="IPR051417">
    <property type="entry name" value="SDr/BOS_complex"/>
</dbReference>
<evidence type="ECO:0000313" key="3">
    <source>
        <dbReference type="EMBL" id="MBB5062129.1"/>
    </source>
</evidence>
<dbReference type="GO" id="GO:0030246">
    <property type="term" value="F:carbohydrate binding"/>
    <property type="evidence" value="ECO:0007669"/>
    <property type="project" value="InterPro"/>
</dbReference>
<accession>A0A7W7ZM58</accession>
<evidence type="ECO:0008006" key="5">
    <source>
        <dbReference type="Google" id="ProtNLM"/>
    </source>
</evidence>
<dbReference type="PANTHER" id="PTHR23303:SF14">
    <property type="entry name" value="BOS COMPLEX SUBUNIT NOMO1-RELATED"/>
    <property type="match status" value="1"/>
</dbReference>
<gene>
    <name evidence="3" type="ORF">HDF15_000456</name>
</gene>
<protein>
    <recommendedName>
        <fullName evidence="5">Cna B domain protein</fullName>
    </recommendedName>
</protein>
<dbReference type="EMBL" id="JACHIO010000002">
    <property type="protein sequence ID" value="MBB5062129.1"/>
    <property type="molecule type" value="Genomic_DNA"/>
</dbReference>
<dbReference type="SUPFAM" id="SSF49452">
    <property type="entry name" value="Starch-binding domain-like"/>
    <property type="match status" value="2"/>
</dbReference>
<organism evidence="3 4">
    <name type="scientific">Granulicella mallensis</name>
    <dbReference type="NCBI Taxonomy" id="940614"/>
    <lineage>
        <taxon>Bacteria</taxon>
        <taxon>Pseudomonadati</taxon>
        <taxon>Acidobacteriota</taxon>
        <taxon>Terriglobia</taxon>
        <taxon>Terriglobales</taxon>
        <taxon>Acidobacteriaceae</taxon>
        <taxon>Granulicella</taxon>
    </lineage>
</organism>
<feature type="region of interest" description="Disordered" evidence="2">
    <location>
        <begin position="164"/>
        <end position="196"/>
    </location>
</feature>
<dbReference type="Gene3D" id="2.60.40.1120">
    <property type="entry name" value="Carboxypeptidase-like, regulatory domain"/>
    <property type="match status" value="2"/>
</dbReference>